<accession>A0A1I0BAQ8</accession>
<sequence length="183" mass="21184">MQLLIISDTHLQNDLLKKITDHYPNMDYYIHCGDSSLEKNDPLLNKYLVVKGNHDKPGVFDTNIVFKVENYNCLITHGNNFNIYHGNEELISYMKKNNLDIAFHGHTHVPAYNIVDNKLIINPGSVMINRNSYGFGTYAIVKIVNNYVDVKFYHSITFEECSKKVLEEGILVLEEFKKNTKIR</sequence>
<dbReference type="Gene3D" id="3.60.21.10">
    <property type="match status" value="1"/>
</dbReference>
<feature type="domain" description="Calcineurin-like phosphoesterase" evidence="3">
    <location>
        <begin position="1"/>
        <end position="145"/>
    </location>
</feature>
<dbReference type="InterPro" id="IPR029052">
    <property type="entry name" value="Metallo-depent_PP-like"/>
</dbReference>
<evidence type="ECO:0000313" key="4">
    <source>
        <dbReference type="EMBL" id="SET03908.1"/>
    </source>
</evidence>
<dbReference type="NCBIfam" id="TIGR00040">
    <property type="entry name" value="yfcE"/>
    <property type="match status" value="1"/>
</dbReference>
<keyword evidence="5" id="KW-1185">Reference proteome</keyword>
<dbReference type="Pfam" id="PF12850">
    <property type="entry name" value="Metallophos_2"/>
    <property type="match status" value="1"/>
</dbReference>
<dbReference type="GeneID" id="78287087"/>
<name>A0A1I0BAQ8_9FIRM</name>
<comment type="similarity">
    <text evidence="1 2">Belongs to the metallophosphoesterase superfamily. YfcE family.</text>
</comment>
<evidence type="ECO:0000313" key="5">
    <source>
        <dbReference type="Proteomes" id="UP000198558"/>
    </source>
</evidence>
<dbReference type="GO" id="GO:0016787">
    <property type="term" value="F:hydrolase activity"/>
    <property type="evidence" value="ECO:0007669"/>
    <property type="project" value="UniProtKB-UniRule"/>
</dbReference>
<evidence type="ECO:0000256" key="1">
    <source>
        <dbReference type="ARBA" id="ARBA00008950"/>
    </source>
</evidence>
<evidence type="ECO:0000256" key="2">
    <source>
        <dbReference type="RuleBase" id="RU362039"/>
    </source>
</evidence>
<dbReference type="RefSeq" id="WP_092351264.1">
    <property type="nucleotide sequence ID" value="NZ_FOIN01000001.1"/>
</dbReference>
<dbReference type="Proteomes" id="UP000198558">
    <property type="component" value="Unassembled WGS sequence"/>
</dbReference>
<proteinExistence type="inferred from homology"/>
<dbReference type="InterPro" id="IPR000979">
    <property type="entry name" value="Phosphodiesterase_MJ0936/Vps29"/>
</dbReference>
<dbReference type="EC" id="3.1.4.-" evidence="2"/>
<dbReference type="SUPFAM" id="SSF56300">
    <property type="entry name" value="Metallo-dependent phosphatases"/>
    <property type="match status" value="1"/>
</dbReference>
<dbReference type="PANTHER" id="PTHR11124">
    <property type="entry name" value="VACUOLAR SORTING PROTEIN VPS29"/>
    <property type="match status" value="1"/>
</dbReference>
<organism evidence="4 5">
    <name type="scientific">Thomasclavelia cocleata</name>
    <dbReference type="NCBI Taxonomy" id="69824"/>
    <lineage>
        <taxon>Bacteria</taxon>
        <taxon>Bacillati</taxon>
        <taxon>Bacillota</taxon>
        <taxon>Erysipelotrichia</taxon>
        <taxon>Erysipelotrichales</taxon>
        <taxon>Coprobacillaceae</taxon>
        <taxon>Thomasclavelia</taxon>
    </lineage>
</organism>
<dbReference type="OrthoDB" id="9800565at2"/>
<dbReference type="AlphaFoldDB" id="A0A1I0BAQ8"/>
<keyword evidence="2" id="KW-0479">Metal-binding</keyword>
<gene>
    <name evidence="4" type="ORF">SAMN04489758_10138</name>
</gene>
<evidence type="ECO:0000259" key="3">
    <source>
        <dbReference type="Pfam" id="PF12850"/>
    </source>
</evidence>
<comment type="cofactor">
    <cofactor evidence="2">
        <name>a divalent metal cation</name>
        <dbReference type="ChEBI" id="CHEBI:60240"/>
    </cofactor>
</comment>
<dbReference type="InterPro" id="IPR024654">
    <property type="entry name" value="Calcineurin-like_PHP_lpxH"/>
</dbReference>
<dbReference type="EMBL" id="FOIN01000001">
    <property type="protein sequence ID" value="SET03908.1"/>
    <property type="molecule type" value="Genomic_DNA"/>
</dbReference>
<reference evidence="5" key="1">
    <citation type="submission" date="2016-10" db="EMBL/GenBank/DDBJ databases">
        <authorList>
            <person name="Varghese N."/>
            <person name="Submissions S."/>
        </authorList>
    </citation>
    <scope>NUCLEOTIDE SEQUENCE [LARGE SCALE GENOMIC DNA]</scope>
    <source>
        <strain evidence="5">DSM 1551</strain>
    </source>
</reference>
<dbReference type="GO" id="GO:0046872">
    <property type="term" value="F:metal ion binding"/>
    <property type="evidence" value="ECO:0007669"/>
    <property type="project" value="UniProtKB-KW"/>
</dbReference>
<protein>
    <recommendedName>
        <fullName evidence="2">Phosphoesterase</fullName>
        <ecNumber evidence="2">3.1.4.-</ecNumber>
    </recommendedName>
</protein>